<dbReference type="OMA" id="QDYSMKL"/>
<gene>
    <name evidence="5" type="ORF">BCR37DRAFT_371428</name>
</gene>
<feature type="compositionally biased region" description="Polar residues" evidence="3">
    <location>
        <begin position="345"/>
        <end position="361"/>
    </location>
</feature>
<dbReference type="InterPro" id="IPR026058">
    <property type="entry name" value="LIPIN"/>
</dbReference>
<dbReference type="GO" id="GO:0009062">
    <property type="term" value="P:fatty acid catabolic process"/>
    <property type="evidence" value="ECO:0007669"/>
    <property type="project" value="TreeGrafter"/>
</dbReference>
<dbReference type="Pfam" id="PF24565">
    <property type="entry name" value="Ned1_M"/>
    <property type="match status" value="1"/>
</dbReference>
<dbReference type="OrthoDB" id="4567at2759"/>
<dbReference type="Pfam" id="PF04571">
    <property type="entry name" value="Lipin_N"/>
    <property type="match status" value="1"/>
</dbReference>
<dbReference type="AlphaFoldDB" id="A0A1Y2EZP7"/>
<feature type="compositionally biased region" description="Low complexity" evidence="3">
    <location>
        <begin position="676"/>
        <end position="686"/>
    </location>
</feature>
<reference evidence="5 6" key="1">
    <citation type="submission" date="2016-07" db="EMBL/GenBank/DDBJ databases">
        <title>Pervasive Adenine N6-methylation of Active Genes in Fungi.</title>
        <authorList>
            <consortium name="DOE Joint Genome Institute"/>
            <person name="Mondo S.J."/>
            <person name="Dannebaum R.O."/>
            <person name="Kuo R.C."/>
            <person name="Labutti K."/>
            <person name="Haridas S."/>
            <person name="Kuo A."/>
            <person name="Salamov A."/>
            <person name="Ahrendt S.R."/>
            <person name="Lipzen A."/>
            <person name="Sullivan W."/>
            <person name="Andreopoulos W.B."/>
            <person name="Clum A."/>
            <person name="Lindquist E."/>
            <person name="Daum C."/>
            <person name="Ramamoorthy G.K."/>
            <person name="Gryganskyi A."/>
            <person name="Culley D."/>
            <person name="Magnuson J.K."/>
            <person name="James T.Y."/>
            <person name="O'Malley M.A."/>
            <person name="Stajich J.E."/>
            <person name="Spatafora J.W."/>
            <person name="Visel A."/>
            <person name="Grigoriev I.V."/>
        </authorList>
    </citation>
    <scope>NUCLEOTIDE SEQUENCE [LARGE SCALE GENOMIC DNA]</scope>
    <source>
        <strain evidence="5 6">12-1054</strain>
    </source>
</reference>
<accession>A0A1Y2EZP7</accession>
<dbReference type="GO" id="GO:0008195">
    <property type="term" value="F:phosphatidate phosphatase activity"/>
    <property type="evidence" value="ECO:0007669"/>
    <property type="project" value="TreeGrafter"/>
</dbReference>
<organism evidence="5 6">
    <name type="scientific">Protomyces lactucae-debilis</name>
    <dbReference type="NCBI Taxonomy" id="2754530"/>
    <lineage>
        <taxon>Eukaryota</taxon>
        <taxon>Fungi</taxon>
        <taxon>Dikarya</taxon>
        <taxon>Ascomycota</taxon>
        <taxon>Taphrinomycotina</taxon>
        <taxon>Taphrinomycetes</taxon>
        <taxon>Taphrinales</taxon>
        <taxon>Protomycetaceae</taxon>
        <taxon>Protomyces</taxon>
    </lineage>
</organism>
<feature type="domain" description="LNS2/PITP" evidence="4">
    <location>
        <begin position="407"/>
        <end position="563"/>
    </location>
</feature>
<dbReference type="InterPro" id="IPR057124">
    <property type="entry name" value="Ned1-like_M"/>
</dbReference>
<dbReference type="GeneID" id="63784946"/>
<dbReference type="PANTHER" id="PTHR12181:SF12">
    <property type="entry name" value="PHOSPHATIDATE PHOSPHATASE"/>
    <property type="match status" value="1"/>
</dbReference>
<feature type="region of interest" description="Disordered" evidence="3">
    <location>
        <begin position="95"/>
        <end position="205"/>
    </location>
</feature>
<dbReference type="SUPFAM" id="SSF56784">
    <property type="entry name" value="HAD-like"/>
    <property type="match status" value="1"/>
</dbReference>
<evidence type="ECO:0000259" key="4">
    <source>
        <dbReference type="SMART" id="SM00775"/>
    </source>
</evidence>
<evidence type="ECO:0000256" key="1">
    <source>
        <dbReference type="ARBA" id="ARBA00005476"/>
    </source>
</evidence>
<feature type="compositionally biased region" description="Acidic residues" evidence="3">
    <location>
        <begin position="615"/>
        <end position="632"/>
    </location>
</feature>
<evidence type="ECO:0000313" key="6">
    <source>
        <dbReference type="Proteomes" id="UP000193685"/>
    </source>
</evidence>
<name>A0A1Y2EZP7_PROLT</name>
<dbReference type="Proteomes" id="UP000193685">
    <property type="component" value="Unassembled WGS sequence"/>
</dbReference>
<dbReference type="GO" id="GO:0019432">
    <property type="term" value="P:triglyceride biosynthetic process"/>
    <property type="evidence" value="ECO:0007669"/>
    <property type="project" value="TreeGrafter"/>
</dbReference>
<dbReference type="InterPro" id="IPR007651">
    <property type="entry name" value="Lipin_N"/>
</dbReference>
<keyword evidence="2" id="KW-0597">Phosphoprotein</keyword>
<dbReference type="STRING" id="56484.A0A1Y2EZP7"/>
<dbReference type="InterPro" id="IPR036412">
    <property type="entry name" value="HAD-like_sf"/>
</dbReference>
<evidence type="ECO:0000256" key="2">
    <source>
        <dbReference type="ARBA" id="ARBA00022553"/>
    </source>
</evidence>
<evidence type="ECO:0000313" key="5">
    <source>
        <dbReference type="EMBL" id="ORY77053.1"/>
    </source>
</evidence>
<dbReference type="Pfam" id="PF08235">
    <property type="entry name" value="LNS2"/>
    <property type="match status" value="1"/>
</dbReference>
<sequence length="686" mass="76345">MNLVGRAIGSVSKTWNSINPATLSGAIDVIVVEQQDGDLACSPFHVRFGKFQLLRPSEKKVEFRINEEKVEYGMKLGDGGEAFFVFQTDSDVPEDLQTSPLVSPVASPTGRSSSPLPEPEFFELNEQQQQHIRASSAGASDAPLELGNLNERHLERPITPTSEPDRRPRSGDWGAFDLSARPDSPAISEPIGKSRRHTVNASDPNAGLEMLKTYPAGTLADIKLRSDLSMSTQNAIQKAEELLKKLALEDIPTHVTDAGDIMLDMHGYKSHDDDFTQMGSISDHIIAGEELTSEGKSLVSADERGNLWIYATEETKQYAQSIRSNSPVPEDQEGPKMPTLHKVTSDPSPFANQNEKSDSPNYAKTLRLTSDQLRGLKLKDGENSMSFKVGKSVCTASLFFWKFDTPIVISDIDGTITKSDALGHLLNMVGRDWTHPGVAKLYTDIANNGYHWLYLSSRSVGQADTTRNYLRSIVQDKYKLPHGPVILSPDRLMAALRREVILRKPEVFKMQCLRDLQNLFGKENKPFHAGFGNRITDAISYRYVDVRSSRIFTINSYGDVQMELLQFAGYKVSYISMNDLVDHFFPPVKSTSVKEESDYTDFTFWRPPVPAFAFSDDEDEEDNAKDDAEDGGSSDQDYHPSEMGEDDQDGGSSGEETSAEDLREEVAQLRSDAQQHESQQPQQQQV</sequence>
<comment type="caution">
    <text evidence="5">The sequence shown here is derived from an EMBL/GenBank/DDBJ whole genome shotgun (WGS) entry which is preliminary data.</text>
</comment>
<proteinExistence type="inferred from homology"/>
<feature type="region of interest" description="Disordered" evidence="3">
    <location>
        <begin position="320"/>
        <end position="361"/>
    </location>
</feature>
<dbReference type="InterPro" id="IPR023214">
    <property type="entry name" value="HAD_sf"/>
</dbReference>
<dbReference type="SMART" id="SM00775">
    <property type="entry name" value="LNS2"/>
    <property type="match status" value="1"/>
</dbReference>
<keyword evidence="6" id="KW-1185">Reference proteome</keyword>
<dbReference type="PANTHER" id="PTHR12181">
    <property type="entry name" value="LIPIN"/>
    <property type="match status" value="1"/>
</dbReference>
<dbReference type="InterPro" id="IPR013209">
    <property type="entry name" value="LNS2"/>
</dbReference>
<dbReference type="RefSeq" id="XP_040722893.1">
    <property type="nucleotide sequence ID" value="XM_040868347.1"/>
</dbReference>
<dbReference type="InterPro" id="IPR031315">
    <property type="entry name" value="LNS2/PITP"/>
</dbReference>
<dbReference type="GO" id="GO:0005634">
    <property type="term" value="C:nucleus"/>
    <property type="evidence" value="ECO:0007669"/>
    <property type="project" value="UniProtKB-ARBA"/>
</dbReference>
<comment type="similarity">
    <text evidence="1">Belongs to the lipin family.</text>
</comment>
<dbReference type="EMBL" id="MCFI01000021">
    <property type="protein sequence ID" value="ORY77053.1"/>
    <property type="molecule type" value="Genomic_DNA"/>
</dbReference>
<dbReference type="FunFam" id="3.40.50.1000:FF:000063">
    <property type="entry name" value="Nuclear elongation and deformation protein"/>
    <property type="match status" value="1"/>
</dbReference>
<feature type="region of interest" description="Disordered" evidence="3">
    <location>
        <begin position="611"/>
        <end position="686"/>
    </location>
</feature>
<evidence type="ECO:0000256" key="3">
    <source>
        <dbReference type="SAM" id="MobiDB-lite"/>
    </source>
</evidence>
<protein>
    <submittedName>
        <fullName evidence="5">Lipin/Ned1/Smp2-domain-containing protein</fullName>
    </submittedName>
</protein>
<dbReference type="Gene3D" id="3.40.50.1000">
    <property type="entry name" value="HAD superfamily/HAD-like"/>
    <property type="match status" value="1"/>
</dbReference>